<organism evidence="2 3">
    <name type="scientific">Kitasatospora cystarginea</name>
    <dbReference type="NCBI Taxonomy" id="58350"/>
    <lineage>
        <taxon>Bacteria</taxon>
        <taxon>Bacillati</taxon>
        <taxon>Actinomycetota</taxon>
        <taxon>Actinomycetes</taxon>
        <taxon>Kitasatosporales</taxon>
        <taxon>Streptomycetaceae</taxon>
        <taxon>Kitasatospora</taxon>
    </lineage>
</organism>
<keyword evidence="1" id="KW-0472">Membrane</keyword>
<proteinExistence type="predicted"/>
<gene>
    <name evidence="2" type="ORF">GCM10010430_74390</name>
</gene>
<keyword evidence="3" id="KW-1185">Reference proteome</keyword>
<sequence length="64" mass="6906">MHESQNRHRGKHYDPVGAVLGTVWAVGHAVVIVLLGVTSHNQFNADHLGADRAANSVLDRELPA</sequence>
<reference evidence="2 3" key="1">
    <citation type="journal article" date="2019" name="Int. J. Syst. Evol. Microbiol.">
        <title>The Global Catalogue of Microorganisms (GCM) 10K type strain sequencing project: providing services to taxonomists for standard genome sequencing and annotation.</title>
        <authorList>
            <consortium name="The Broad Institute Genomics Platform"/>
            <consortium name="The Broad Institute Genome Sequencing Center for Infectious Disease"/>
            <person name="Wu L."/>
            <person name="Ma J."/>
        </authorList>
    </citation>
    <scope>NUCLEOTIDE SEQUENCE [LARGE SCALE GENOMIC DNA]</scope>
    <source>
        <strain evidence="2 3">JCM 7356</strain>
    </source>
</reference>
<dbReference type="RefSeq" id="WP_344640997.1">
    <property type="nucleotide sequence ID" value="NZ_BAAATR010000059.1"/>
</dbReference>
<protein>
    <submittedName>
        <fullName evidence="2">Uncharacterized protein</fullName>
    </submittedName>
</protein>
<accession>A0ABN3EYL8</accession>
<keyword evidence="1" id="KW-1133">Transmembrane helix</keyword>
<name>A0ABN3EYL8_9ACTN</name>
<evidence type="ECO:0000313" key="2">
    <source>
        <dbReference type="EMBL" id="GAA2277651.1"/>
    </source>
</evidence>
<dbReference type="Proteomes" id="UP001500305">
    <property type="component" value="Unassembled WGS sequence"/>
</dbReference>
<dbReference type="EMBL" id="BAAATR010000059">
    <property type="protein sequence ID" value="GAA2277651.1"/>
    <property type="molecule type" value="Genomic_DNA"/>
</dbReference>
<keyword evidence="1" id="KW-0812">Transmembrane</keyword>
<evidence type="ECO:0000313" key="3">
    <source>
        <dbReference type="Proteomes" id="UP001500305"/>
    </source>
</evidence>
<feature type="transmembrane region" description="Helical" evidence="1">
    <location>
        <begin position="16"/>
        <end position="37"/>
    </location>
</feature>
<comment type="caution">
    <text evidence="2">The sequence shown here is derived from an EMBL/GenBank/DDBJ whole genome shotgun (WGS) entry which is preliminary data.</text>
</comment>
<evidence type="ECO:0000256" key="1">
    <source>
        <dbReference type="SAM" id="Phobius"/>
    </source>
</evidence>